<evidence type="ECO:0000313" key="1">
    <source>
        <dbReference type="EMBL" id="GME22928.1"/>
    </source>
</evidence>
<gene>
    <name evidence="1" type="primary">g827</name>
    <name evidence="1" type="ORF">NpPPO83_00000827</name>
</gene>
<protein>
    <submittedName>
        <fullName evidence="1">MFS general substrate transporter</fullName>
    </submittedName>
</protein>
<proteinExistence type="predicted"/>
<dbReference type="EMBL" id="BSXG01000004">
    <property type="protein sequence ID" value="GME22928.1"/>
    <property type="molecule type" value="Genomic_DNA"/>
</dbReference>
<dbReference type="Proteomes" id="UP001165186">
    <property type="component" value="Unassembled WGS sequence"/>
</dbReference>
<organism evidence="1 2">
    <name type="scientific">Neofusicoccum parvum</name>
    <dbReference type="NCBI Taxonomy" id="310453"/>
    <lineage>
        <taxon>Eukaryota</taxon>
        <taxon>Fungi</taxon>
        <taxon>Dikarya</taxon>
        <taxon>Ascomycota</taxon>
        <taxon>Pezizomycotina</taxon>
        <taxon>Dothideomycetes</taxon>
        <taxon>Dothideomycetes incertae sedis</taxon>
        <taxon>Botryosphaeriales</taxon>
        <taxon>Botryosphaeriaceae</taxon>
        <taxon>Neofusicoccum</taxon>
    </lineage>
</organism>
<name>A0ACB5RR24_9PEZI</name>
<evidence type="ECO:0000313" key="2">
    <source>
        <dbReference type="Proteomes" id="UP001165186"/>
    </source>
</evidence>
<sequence length="495" mass="53130">MFLDLANLSAITIALPTIQEDFNVDVGNLQWVISAYALTFGGFLLLGGRGGDIFGHRRVLLFGMVFFALFTMVCALSPTFIGLVVARAFQGIGAAFTIPPAQAHIALHFTEPAKKAKALGIWGASGSLGFIVGLILGGVLTAFLGWRWIFWISLILSGLVIPAAYLILPRVPSSRAAAPPPSDGERVTTRPPTQKKLTQSVRILLLTYALTSANSVGWNAPQIIATLIVSLVLLFFFILHERSAPQAILAPHLFRNLSFNLIFVLAVNTYAVRQACTYFLTVQLQSFGNSAIHTSVLFTPLGISAFIFNTLSGRLVPILGARAMFVIGWGLSIPGVLLFAFIDEHTSYWRFTFPGMILYIAGIGAVYIAANFVIVSSASKSNQGAAAGVFNVALQVGGSVLGLAVLTAVAEGIEKTYGDSSLPAGTLSHVGYQSVYFSCAILCFIGFLLSVFAITVPESMRGTIWKKRAVVEARGMPVDNASDTYELQHTNVREN</sequence>
<keyword evidence="2" id="KW-1185">Reference proteome</keyword>
<reference evidence="1" key="1">
    <citation type="submission" date="2024-09" db="EMBL/GenBank/DDBJ databases">
        <title>Draft Genome Sequences of Neofusicoccum parvum.</title>
        <authorList>
            <person name="Ashida A."/>
            <person name="Camagna M."/>
            <person name="Tanaka A."/>
            <person name="Takemoto D."/>
        </authorList>
    </citation>
    <scope>NUCLEOTIDE SEQUENCE</scope>
    <source>
        <strain evidence="1">PPO83</strain>
    </source>
</reference>
<accession>A0ACB5RR24</accession>
<comment type="caution">
    <text evidence="1">The sequence shown here is derived from an EMBL/GenBank/DDBJ whole genome shotgun (WGS) entry which is preliminary data.</text>
</comment>